<dbReference type="PROSITE" id="PS50231">
    <property type="entry name" value="RICIN_B_LECTIN"/>
    <property type="match status" value="1"/>
</dbReference>
<dbReference type="InterPro" id="IPR023296">
    <property type="entry name" value="Glyco_hydro_beta-prop_sf"/>
</dbReference>
<evidence type="ECO:0000313" key="7">
    <source>
        <dbReference type="EMBL" id="ELZ00743.1"/>
    </source>
</evidence>
<dbReference type="GO" id="GO:0005975">
    <property type="term" value="P:carbohydrate metabolic process"/>
    <property type="evidence" value="ECO:0007669"/>
    <property type="project" value="InterPro"/>
</dbReference>
<dbReference type="Pfam" id="PF04616">
    <property type="entry name" value="Glyco_hydro_43"/>
    <property type="match status" value="1"/>
</dbReference>
<dbReference type="InterPro" id="IPR006710">
    <property type="entry name" value="Glyco_hydro_43"/>
</dbReference>
<dbReference type="InterPro" id="IPR000772">
    <property type="entry name" value="Ricin_B_lectin"/>
</dbReference>
<comment type="similarity">
    <text evidence="2">Belongs to the glycosyl hydrolase 43 family.</text>
</comment>
<evidence type="ECO:0000256" key="1">
    <source>
        <dbReference type="ARBA" id="ARBA00004834"/>
    </source>
</evidence>
<organism evidence="7 8">
    <name type="scientific">Natrialba aegyptia DSM 13077</name>
    <dbReference type="NCBI Taxonomy" id="1227491"/>
    <lineage>
        <taxon>Archaea</taxon>
        <taxon>Methanobacteriati</taxon>
        <taxon>Methanobacteriota</taxon>
        <taxon>Stenosarchaea group</taxon>
        <taxon>Halobacteria</taxon>
        <taxon>Halobacteriales</taxon>
        <taxon>Natrialbaceae</taxon>
        <taxon>Natrialba</taxon>
    </lineage>
</organism>
<evidence type="ECO:0000256" key="5">
    <source>
        <dbReference type="SAM" id="MobiDB-lite"/>
    </source>
</evidence>
<dbReference type="OrthoDB" id="191035at2157"/>
<dbReference type="Gene3D" id="2.115.10.20">
    <property type="entry name" value="Glycosyl hydrolase domain, family 43"/>
    <property type="match status" value="1"/>
</dbReference>
<comment type="caution">
    <text evidence="7">The sequence shown here is derived from an EMBL/GenBank/DDBJ whole genome shotgun (WGS) entry which is preliminary data.</text>
</comment>
<keyword evidence="4" id="KW-0326">Glycosidase</keyword>
<sequence length="534" mass="58128">MADFDPVSGPTDRRDVLRALGGAGTAGLFGSVSMGSVTAQRGFDEAYYENPLYGPDFADPTIQRADDGTWWAYASNMSYIDDADERLVPILSSPDLVDWTYAGEAFDSRPGWAYGSIWAPDVHYHDGQWVLFYSLWPRNDGEGDQTGIGVATSDTPDGPFTDHGRLFTNPEHPFPGNTIDPYFVSHQGTPYLFWGNFAGIYYVELTAELQNYRPGTWGQIVGSAYEGSTIFQRDGYWYFFGSTGDCCDGFDSTYEIEVGRSENLLGPYADSDGTPMMERNEWNAGPTHLGDNDRFVAPGHGDVTVDDDGSYWFVYHAYDTQGLETIDNGWPPARQLFLDRIYWSNGWPVIAGDGTPNATAPIPNLGQRPAPVAEGTYNVVNVQSGHYLGIAGTGDGATATVATNDAGFRAAWQLRRLAGGEYVLNNADSGQTLEVVNADTSDGADVQQWPWNGHPTQRWYCFEESDGTYRMKNACSGKVAEVANASAAAGANVQQWTWNDGDHQRWRFVPIEDDGSGGSSGSGGTSGSGSSTTR</sequence>
<evidence type="ECO:0000313" key="8">
    <source>
        <dbReference type="Proteomes" id="UP000011591"/>
    </source>
</evidence>
<evidence type="ECO:0000256" key="3">
    <source>
        <dbReference type="ARBA" id="ARBA00022801"/>
    </source>
</evidence>
<dbReference type="CDD" id="cd00161">
    <property type="entry name" value="beta-trefoil_Ricin-like"/>
    <property type="match status" value="1"/>
</dbReference>
<dbReference type="RefSeq" id="WP_006667121.1">
    <property type="nucleotide sequence ID" value="NZ_AOIP01000051.1"/>
</dbReference>
<protein>
    <submittedName>
        <fullName evidence="7">Glycoside hydrolase family 43</fullName>
    </submittedName>
</protein>
<dbReference type="PANTHER" id="PTHR43301">
    <property type="entry name" value="ARABINAN ENDO-1,5-ALPHA-L-ARABINOSIDASE"/>
    <property type="match status" value="1"/>
</dbReference>
<name>M0AS18_9EURY</name>
<dbReference type="SUPFAM" id="SSF75005">
    <property type="entry name" value="Arabinanase/levansucrase/invertase"/>
    <property type="match status" value="1"/>
</dbReference>
<evidence type="ECO:0000256" key="2">
    <source>
        <dbReference type="ARBA" id="ARBA00009865"/>
    </source>
</evidence>
<dbReference type="SMART" id="SM00458">
    <property type="entry name" value="RICIN"/>
    <property type="match status" value="1"/>
</dbReference>
<dbReference type="SUPFAM" id="SSF50370">
    <property type="entry name" value="Ricin B-like lectins"/>
    <property type="match status" value="1"/>
</dbReference>
<dbReference type="InterPro" id="IPR035992">
    <property type="entry name" value="Ricin_B-like_lectins"/>
</dbReference>
<keyword evidence="8" id="KW-1185">Reference proteome</keyword>
<dbReference type="InterPro" id="IPR050727">
    <property type="entry name" value="GH43_arabinanases"/>
</dbReference>
<dbReference type="InterPro" id="IPR006311">
    <property type="entry name" value="TAT_signal"/>
</dbReference>
<dbReference type="CDD" id="cd18616">
    <property type="entry name" value="GH43_ABN-like"/>
    <property type="match status" value="1"/>
</dbReference>
<reference evidence="7 8" key="1">
    <citation type="journal article" date="2014" name="PLoS Genet.">
        <title>Phylogenetically driven sequencing of extremely halophilic archaea reveals strategies for static and dynamic osmo-response.</title>
        <authorList>
            <person name="Becker E.A."/>
            <person name="Seitzer P.M."/>
            <person name="Tritt A."/>
            <person name="Larsen D."/>
            <person name="Krusor M."/>
            <person name="Yao A.I."/>
            <person name="Wu D."/>
            <person name="Madern D."/>
            <person name="Eisen J.A."/>
            <person name="Darling A.E."/>
            <person name="Facciotti M.T."/>
        </authorList>
    </citation>
    <scope>NUCLEOTIDE SEQUENCE [LARGE SCALE GENOMIC DNA]</scope>
    <source>
        <strain evidence="7 8">DSM 13077</strain>
    </source>
</reference>
<feature type="region of interest" description="Disordered" evidence="5">
    <location>
        <begin position="509"/>
        <end position="534"/>
    </location>
</feature>
<proteinExistence type="inferred from homology"/>
<dbReference type="Proteomes" id="UP000011591">
    <property type="component" value="Unassembled WGS sequence"/>
</dbReference>
<dbReference type="Pfam" id="PF14200">
    <property type="entry name" value="RicinB_lectin_2"/>
    <property type="match status" value="1"/>
</dbReference>
<dbReference type="PROSITE" id="PS51318">
    <property type="entry name" value="TAT"/>
    <property type="match status" value="1"/>
</dbReference>
<dbReference type="PANTHER" id="PTHR43301:SF3">
    <property type="entry name" value="ARABINAN ENDO-1,5-ALPHA-L-ARABINOSIDASE A-RELATED"/>
    <property type="match status" value="1"/>
</dbReference>
<dbReference type="EMBL" id="AOIP01000051">
    <property type="protein sequence ID" value="ELZ00743.1"/>
    <property type="molecule type" value="Genomic_DNA"/>
</dbReference>
<gene>
    <name evidence="7" type="ORF">C480_18667</name>
</gene>
<evidence type="ECO:0000256" key="4">
    <source>
        <dbReference type="ARBA" id="ARBA00023295"/>
    </source>
</evidence>
<dbReference type="GO" id="GO:0004553">
    <property type="term" value="F:hydrolase activity, hydrolyzing O-glycosyl compounds"/>
    <property type="evidence" value="ECO:0007669"/>
    <property type="project" value="InterPro"/>
</dbReference>
<comment type="pathway">
    <text evidence="1">Glycan metabolism; L-arabinan degradation.</text>
</comment>
<dbReference type="PATRIC" id="fig|1227491.4.peg.3788"/>
<keyword evidence="3 7" id="KW-0378">Hydrolase</keyword>
<feature type="compositionally biased region" description="Gly residues" evidence="5">
    <location>
        <begin position="516"/>
        <end position="527"/>
    </location>
</feature>
<accession>M0AS18</accession>
<feature type="domain" description="Ricin B lectin" evidence="6">
    <location>
        <begin position="374"/>
        <end position="509"/>
    </location>
</feature>
<dbReference type="AlphaFoldDB" id="M0AS18"/>
<dbReference type="Gene3D" id="2.80.10.50">
    <property type="match status" value="2"/>
</dbReference>
<evidence type="ECO:0000259" key="6">
    <source>
        <dbReference type="SMART" id="SM00458"/>
    </source>
</evidence>